<sequence length="289" mass="32503">MDALQSCFETSGFFKAGKPSNPLDYDRRLLLQLGAPPSIFSQGKKKTRNTKWRGWDSAEFVFRGTPCGMELNAPVSCLYQQAHVKHGNRPTFMIEDLHDMISQSEYTETTTRDGTVVYELLSLQEKQQIKKQKPKSKAKRTSKTPELSAGLLVRSLTLVLAAESFQATFPYLEMHSKCLGFLLEIQRQCHPVFTEIFGFDWEKGITLSSFAVHILSVMRAENGHPEDYRPLKKAAHVIHKICSGPEGEIILGRIAHVPRFPRPVAKFVDVPLFLINADCSLSLTLPIAP</sequence>
<dbReference type="PANTHER" id="PTHR38795">
    <property type="entry name" value="DUF6604 DOMAIN-CONTAINING PROTEIN"/>
    <property type="match status" value="1"/>
</dbReference>
<protein>
    <submittedName>
        <fullName evidence="1">Uncharacterized protein</fullName>
    </submittedName>
</protein>
<dbReference type="AlphaFoldDB" id="A0A9W8RPF4"/>
<organism evidence="1 2">
    <name type="scientific">Fusarium torreyae</name>
    <dbReference type="NCBI Taxonomy" id="1237075"/>
    <lineage>
        <taxon>Eukaryota</taxon>
        <taxon>Fungi</taxon>
        <taxon>Dikarya</taxon>
        <taxon>Ascomycota</taxon>
        <taxon>Pezizomycotina</taxon>
        <taxon>Sordariomycetes</taxon>
        <taxon>Hypocreomycetidae</taxon>
        <taxon>Hypocreales</taxon>
        <taxon>Nectriaceae</taxon>
        <taxon>Fusarium</taxon>
    </lineage>
</organism>
<gene>
    <name evidence="1" type="ORF">NW762_012993</name>
</gene>
<comment type="caution">
    <text evidence="1">The sequence shown here is derived from an EMBL/GenBank/DDBJ whole genome shotgun (WGS) entry which is preliminary data.</text>
</comment>
<dbReference type="PANTHER" id="PTHR38795:SF1">
    <property type="entry name" value="DUF6604 DOMAIN-CONTAINING PROTEIN"/>
    <property type="match status" value="1"/>
</dbReference>
<reference evidence="1" key="1">
    <citation type="submission" date="2022-09" db="EMBL/GenBank/DDBJ databases">
        <title>Fusarium specimens isolated from Avocado Roots.</title>
        <authorList>
            <person name="Stajich J."/>
            <person name="Roper C."/>
            <person name="Heimlech-Rivalta G."/>
        </authorList>
    </citation>
    <scope>NUCLEOTIDE SEQUENCE</scope>
    <source>
        <strain evidence="1">CF00136</strain>
    </source>
</reference>
<dbReference type="Proteomes" id="UP001152049">
    <property type="component" value="Unassembled WGS sequence"/>
</dbReference>
<name>A0A9W8RPF4_9HYPO</name>
<keyword evidence="2" id="KW-1185">Reference proteome</keyword>
<evidence type="ECO:0000313" key="1">
    <source>
        <dbReference type="EMBL" id="KAJ4247784.1"/>
    </source>
</evidence>
<evidence type="ECO:0000313" key="2">
    <source>
        <dbReference type="Proteomes" id="UP001152049"/>
    </source>
</evidence>
<accession>A0A9W8RPF4</accession>
<dbReference type="EMBL" id="JAOQAZ010000038">
    <property type="protein sequence ID" value="KAJ4247784.1"/>
    <property type="molecule type" value="Genomic_DNA"/>
</dbReference>
<proteinExistence type="predicted"/>